<gene>
    <name evidence="3" type="primary">LOC107024977</name>
</gene>
<protein>
    <submittedName>
        <fullName evidence="3">Uncharacterized protein LOC107024977</fullName>
    </submittedName>
</protein>
<sequence>MSAKHTIDQVQQLQGKGMIKQIYDYLRGEKLRPEWRCLMFKNAARPKAYFTLWIMLNRKLATVDRLAKWGMLLNKACVLCKSVDESIEHIFIQCHYARKVWERLLNWIDNHSRCSMTWSQFMQWSIQHGKGKTTGAQLFKSILAEGVYGLWNERNKRIF</sequence>
<evidence type="ECO:0000313" key="3">
    <source>
        <dbReference type="RefSeq" id="XP_015081361.1"/>
    </source>
</evidence>
<reference evidence="3" key="2">
    <citation type="submission" date="2025-08" db="UniProtKB">
        <authorList>
            <consortium name="RefSeq"/>
        </authorList>
    </citation>
    <scope>IDENTIFICATION</scope>
</reference>
<feature type="domain" description="Reverse transcriptase zinc-binding" evidence="1">
    <location>
        <begin position="19"/>
        <end position="101"/>
    </location>
</feature>
<dbReference type="InterPro" id="IPR026960">
    <property type="entry name" value="RVT-Znf"/>
</dbReference>
<dbReference type="Pfam" id="PF13966">
    <property type="entry name" value="zf-RVT"/>
    <property type="match status" value="1"/>
</dbReference>
<dbReference type="GeneID" id="107024977"/>
<organism evidence="2 3">
    <name type="scientific">Solanum pennellii</name>
    <name type="common">Tomato</name>
    <name type="synonym">Lycopersicon pennellii</name>
    <dbReference type="NCBI Taxonomy" id="28526"/>
    <lineage>
        <taxon>Eukaryota</taxon>
        <taxon>Viridiplantae</taxon>
        <taxon>Streptophyta</taxon>
        <taxon>Embryophyta</taxon>
        <taxon>Tracheophyta</taxon>
        <taxon>Spermatophyta</taxon>
        <taxon>Magnoliopsida</taxon>
        <taxon>eudicotyledons</taxon>
        <taxon>Gunneridae</taxon>
        <taxon>Pentapetalae</taxon>
        <taxon>asterids</taxon>
        <taxon>lamiids</taxon>
        <taxon>Solanales</taxon>
        <taxon>Solanaceae</taxon>
        <taxon>Solanoideae</taxon>
        <taxon>Solaneae</taxon>
        <taxon>Solanum</taxon>
        <taxon>Solanum subgen. Lycopersicon</taxon>
    </lineage>
</organism>
<dbReference type="RefSeq" id="XP_015081361.1">
    <property type="nucleotide sequence ID" value="XM_015225875.1"/>
</dbReference>
<evidence type="ECO:0000259" key="1">
    <source>
        <dbReference type="Pfam" id="PF13966"/>
    </source>
</evidence>
<proteinExistence type="predicted"/>
<reference evidence="2" key="1">
    <citation type="journal article" date="2014" name="Nat. Genet.">
        <title>The genome of the stress-tolerant wild tomato species Solanum pennellii.</title>
        <authorList>
            <person name="Bolger A."/>
            <person name="Scossa F."/>
            <person name="Bolger M.E."/>
            <person name="Lanz C."/>
            <person name="Maumus F."/>
            <person name="Tohge T."/>
            <person name="Quesneville H."/>
            <person name="Alseekh S."/>
            <person name="Sorensen I."/>
            <person name="Lichtenstein G."/>
            <person name="Fich E.A."/>
            <person name="Conte M."/>
            <person name="Keller H."/>
            <person name="Schneeberger K."/>
            <person name="Schwacke R."/>
            <person name="Ofner I."/>
            <person name="Vrebalov J."/>
            <person name="Xu Y."/>
            <person name="Osorio S."/>
            <person name="Aflitos S.A."/>
            <person name="Schijlen E."/>
            <person name="Jimenez-Gomez J.M."/>
            <person name="Ryngajllo M."/>
            <person name="Kimura S."/>
            <person name="Kumar R."/>
            <person name="Koenig D."/>
            <person name="Headland L.R."/>
            <person name="Maloof J.N."/>
            <person name="Sinha N."/>
            <person name="van Ham R.C."/>
            <person name="Lankhorst R.K."/>
            <person name="Mao L."/>
            <person name="Vogel A."/>
            <person name="Arsova B."/>
            <person name="Panstruga R."/>
            <person name="Fei Z."/>
            <person name="Rose J.K."/>
            <person name="Zamir D."/>
            <person name="Carrari F."/>
            <person name="Giovannoni J.J."/>
            <person name="Weigel D."/>
            <person name="Usadel B."/>
            <person name="Fernie A.R."/>
        </authorList>
    </citation>
    <scope>NUCLEOTIDE SEQUENCE [LARGE SCALE GENOMIC DNA]</scope>
    <source>
        <strain evidence="2">cv. LA0716</strain>
    </source>
</reference>
<name>A0ABM1H791_SOLPN</name>
<dbReference type="Proteomes" id="UP000694930">
    <property type="component" value="Chromosome 7"/>
</dbReference>
<evidence type="ECO:0000313" key="2">
    <source>
        <dbReference type="Proteomes" id="UP000694930"/>
    </source>
</evidence>
<keyword evidence="2" id="KW-1185">Reference proteome</keyword>
<accession>A0ABM1H791</accession>